<feature type="domain" description="Endoribonuclease YicC-like C-terminal" evidence="7">
    <location>
        <begin position="176"/>
        <end position="293"/>
    </location>
</feature>
<dbReference type="GO" id="GO:0016787">
    <property type="term" value="F:hydrolase activity"/>
    <property type="evidence" value="ECO:0007669"/>
    <property type="project" value="UniProtKB-KW"/>
</dbReference>
<dbReference type="NCBIfam" id="TIGR00255">
    <property type="entry name" value="YicC/YloC family endoribonuclease"/>
    <property type="match status" value="1"/>
</dbReference>
<dbReference type="PANTHER" id="PTHR30636:SF3">
    <property type="entry name" value="UPF0701 PROTEIN YICC"/>
    <property type="match status" value="1"/>
</dbReference>
<keyword evidence="2" id="KW-0540">Nuclease</keyword>
<dbReference type="InterPro" id="IPR013551">
    <property type="entry name" value="YicC-like_C"/>
</dbReference>
<keyword evidence="3" id="KW-0255">Endonuclease</keyword>
<evidence type="ECO:0000259" key="6">
    <source>
        <dbReference type="Pfam" id="PF03755"/>
    </source>
</evidence>
<evidence type="ECO:0000256" key="4">
    <source>
        <dbReference type="ARBA" id="ARBA00022801"/>
    </source>
</evidence>
<dbReference type="RefSeq" id="WP_054798757.1">
    <property type="nucleotide sequence ID" value="NZ_JARTHJ010000372.1"/>
</dbReference>
<comment type="cofactor">
    <cofactor evidence="1">
        <name>a divalent metal cation</name>
        <dbReference type="ChEBI" id="CHEBI:60240"/>
    </cofactor>
</comment>
<comment type="caution">
    <text evidence="8">The sequence shown here is derived from an EMBL/GenBank/DDBJ whole genome shotgun (WGS) entry which is preliminary data.</text>
</comment>
<dbReference type="Pfam" id="PF08340">
    <property type="entry name" value="YicC-like_C"/>
    <property type="match status" value="1"/>
</dbReference>
<evidence type="ECO:0000313" key="9">
    <source>
        <dbReference type="Proteomes" id="UP000450917"/>
    </source>
</evidence>
<dbReference type="PANTHER" id="PTHR30636">
    <property type="entry name" value="UPF0701 PROTEIN YICC"/>
    <property type="match status" value="1"/>
</dbReference>
<dbReference type="Pfam" id="PF03755">
    <property type="entry name" value="YicC-like_N"/>
    <property type="match status" value="1"/>
</dbReference>
<feature type="domain" description="Endoribonuclease YicC-like N-terminal" evidence="6">
    <location>
        <begin position="3"/>
        <end position="156"/>
    </location>
</feature>
<sequence>MVTSMTGFGQAERSIAGFRMQIDLKSVNHRYCEVAVRLPREFARYENTVKQAIQQRVKRGRVDAFVTVERDREAPLEVDIDWALAQSYRHAAEALREKLSLTGELTLREVLGLPGIVSFRDKPDLDEESLEYEIAACANAAVSELVSMREREGNFLLGDIHSRLEAIERFRQHAARLAPQIIQEYAVKLRSRIQDMLQQTELDETRLAMEVALFADRASIDEELIRLESHAEQFRKLLSETEPVGRKLDFLVQEMNREVNTVGSKASHAGLAAVVVDMKAELEKIREQIQNIE</sequence>
<dbReference type="GO" id="GO:0004521">
    <property type="term" value="F:RNA endonuclease activity"/>
    <property type="evidence" value="ECO:0007669"/>
    <property type="project" value="InterPro"/>
</dbReference>
<dbReference type="InterPro" id="IPR013527">
    <property type="entry name" value="YicC-like_N"/>
</dbReference>
<keyword evidence="4" id="KW-0378">Hydrolase</keyword>
<proteinExistence type="inferred from homology"/>
<dbReference type="Proteomes" id="UP000450917">
    <property type="component" value="Unassembled WGS sequence"/>
</dbReference>
<evidence type="ECO:0000256" key="5">
    <source>
        <dbReference type="ARBA" id="ARBA00035648"/>
    </source>
</evidence>
<reference evidence="8 9" key="1">
    <citation type="submission" date="2019-11" db="EMBL/GenBank/DDBJ databases">
        <title>Draft genome sequences of five Paenibacillus species of dairy origin.</title>
        <authorList>
            <person name="Olajide A.M."/>
            <person name="Chen S."/>
            <person name="Lapointe G."/>
        </authorList>
    </citation>
    <scope>NUCLEOTIDE SEQUENCE [LARGE SCALE GENOMIC DNA]</scope>
    <source>
        <strain evidence="8 9">2CS3</strain>
    </source>
</reference>
<accession>A0A7X3CW04</accession>
<evidence type="ECO:0000256" key="1">
    <source>
        <dbReference type="ARBA" id="ARBA00001968"/>
    </source>
</evidence>
<organism evidence="8 9">
    <name type="scientific">Paenibacillus validus</name>
    <dbReference type="NCBI Taxonomy" id="44253"/>
    <lineage>
        <taxon>Bacteria</taxon>
        <taxon>Bacillati</taxon>
        <taxon>Bacillota</taxon>
        <taxon>Bacilli</taxon>
        <taxon>Bacillales</taxon>
        <taxon>Paenibacillaceae</taxon>
        <taxon>Paenibacillus</taxon>
    </lineage>
</organism>
<evidence type="ECO:0000259" key="7">
    <source>
        <dbReference type="Pfam" id="PF08340"/>
    </source>
</evidence>
<evidence type="ECO:0000256" key="3">
    <source>
        <dbReference type="ARBA" id="ARBA00022759"/>
    </source>
</evidence>
<dbReference type="EMBL" id="WNZX01000030">
    <property type="protein sequence ID" value="MUG73707.1"/>
    <property type="molecule type" value="Genomic_DNA"/>
</dbReference>
<protein>
    <submittedName>
        <fullName evidence="8">YicC family protein</fullName>
    </submittedName>
</protein>
<keyword evidence="9" id="KW-1185">Reference proteome</keyword>
<gene>
    <name evidence="8" type="ORF">GNP93_24085</name>
</gene>
<comment type="similarity">
    <text evidence="5">Belongs to the YicC/YloC family.</text>
</comment>
<dbReference type="AlphaFoldDB" id="A0A7X3CW04"/>
<evidence type="ECO:0000313" key="8">
    <source>
        <dbReference type="EMBL" id="MUG73707.1"/>
    </source>
</evidence>
<dbReference type="InterPro" id="IPR005229">
    <property type="entry name" value="YicC/YloC-like"/>
</dbReference>
<name>A0A7X3CW04_9BACL</name>
<evidence type="ECO:0000256" key="2">
    <source>
        <dbReference type="ARBA" id="ARBA00022722"/>
    </source>
</evidence>